<keyword evidence="7 15" id="KW-0547">Nucleotide-binding</keyword>
<dbReference type="InterPro" id="IPR023298">
    <property type="entry name" value="ATPase_P-typ_TM_dom_sf"/>
</dbReference>
<dbReference type="PANTHER" id="PTHR24092:SF150">
    <property type="entry name" value="PHOSPHOLIPID-TRANSPORTING ATPASE"/>
    <property type="match status" value="1"/>
</dbReference>
<feature type="transmembrane region" description="Helical" evidence="17">
    <location>
        <begin position="854"/>
        <end position="875"/>
    </location>
</feature>
<feature type="binding site" evidence="15">
    <location>
        <position position="769"/>
    </location>
    <ligand>
        <name>ATP</name>
        <dbReference type="ChEBI" id="CHEBI:30616"/>
    </ligand>
</feature>
<feature type="binding site" evidence="15">
    <location>
        <position position="651"/>
    </location>
    <ligand>
        <name>ATP</name>
        <dbReference type="ChEBI" id="CHEBI:30616"/>
    </ligand>
</feature>
<dbReference type="SFLD" id="SFLDS00003">
    <property type="entry name" value="Haloacid_Dehalogenase"/>
    <property type="match status" value="1"/>
</dbReference>
<dbReference type="AlphaFoldDB" id="A0AAU9JKP9"/>
<dbReference type="FunFam" id="2.70.150.10:FF:000021">
    <property type="entry name" value="Phospholipid-transporting ATPase"/>
    <property type="match status" value="1"/>
</dbReference>
<comment type="subcellular location">
    <subcellularLocation>
        <location evidence="2">Cell membrane</location>
    </subcellularLocation>
    <subcellularLocation>
        <location evidence="1 17">Membrane</location>
        <topology evidence="1 17">Multi-pass membrane protein</topology>
    </subcellularLocation>
</comment>
<dbReference type="InterPro" id="IPR018303">
    <property type="entry name" value="ATPase_P-typ_P_site"/>
</dbReference>
<dbReference type="InterPro" id="IPR032631">
    <property type="entry name" value="P-type_ATPase_N"/>
</dbReference>
<dbReference type="InterPro" id="IPR006539">
    <property type="entry name" value="P-type_ATPase_IV"/>
</dbReference>
<dbReference type="SUPFAM" id="SSF81665">
    <property type="entry name" value="Calcium ATPase, transmembrane domain M"/>
    <property type="match status" value="1"/>
</dbReference>
<dbReference type="Proteomes" id="UP001162131">
    <property type="component" value="Unassembled WGS sequence"/>
</dbReference>
<keyword evidence="4" id="KW-1003">Cell membrane</keyword>
<feature type="active site" description="4-aspartylphosphate intermediate" evidence="14">
    <location>
        <position position="392"/>
    </location>
</feature>
<dbReference type="GO" id="GO:0005524">
    <property type="term" value="F:ATP binding"/>
    <property type="evidence" value="ECO:0007669"/>
    <property type="project" value="UniProtKB-UniRule"/>
</dbReference>
<evidence type="ECO:0000256" key="7">
    <source>
        <dbReference type="ARBA" id="ARBA00022741"/>
    </source>
</evidence>
<evidence type="ECO:0000256" key="11">
    <source>
        <dbReference type="ARBA" id="ARBA00022989"/>
    </source>
</evidence>
<keyword evidence="10 17" id="KW-1278">Translocase</keyword>
<dbReference type="InterPro" id="IPR008250">
    <property type="entry name" value="ATPase_P-typ_transduc_dom_A_sf"/>
</dbReference>
<dbReference type="GO" id="GO:0000287">
    <property type="term" value="F:magnesium ion binding"/>
    <property type="evidence" value="ECO:0007669"/>
    <property type="project" value="UniProtKB-UniRule"/>
</dbReference>
<dbReference type="InterPro" id="IPR044492">
    <property type="entry name" value="P_typ_ATPase_HD_dom"/>
</dbReference>
<dbReference type="FunFam" id="3.40.50.1000:FF:000190">
    <property type="entry name" value="Phospholipid-transporting ATPase"/>
    <property type="match status" value="1"/>
</dbReference>
<dbReference type="GO" id="GO:0045332">
    <property type="term" value="P:phospholipid translocation"/>
    <property type="evidence" value="ECO:0007669"/>
    <property type="project" value="TreeGrafter"/>
</dbReference>
<feature type="binding site" evidence="15">
    <location>
        <position position="744"/>
    </location>
    <ligand>
        <name>ATP</name>
        <dbReference type="ChEBI" id="CHEBI:30616"/>
    </ligand>
</feature>
<dbReference type="Pfam" id="PF00122">
    <property type="entry name" value="E1-E2_ATPase"/>
    <property type="match status" value="1"/>
</dbReference>
<evidence type="ECO:0000259" key="20">
    <source>
        <dbReference type="Pfam" id="PF16212"/>
    </source>
</evidence>
<feature type="domain" description="P-type ATPase A" evidence="18">
    <location>
        <begin position="110"/>
        <end position="184"/>
    </location>
</feature>
<evidence type="ECO:0000256" key="14">
    <source>
        <dbReference type="PIRSR" id="PIRSR606539-1"/>
    </source>
</evidence>
<dbReference type="Gene3D" id="3.40.50.1000">
    <property type="entry name" value="HAD superfamily/HAD-like"/>
    <property type="match status" value="1"/>
</dbReference>
<feature type="binding site" evidence="16">
    <location>
        <position position="765"/>
    </location>
    <ligand>
        <name>Mg(2+)</name>
        <dbReference type="ChEBI" id="CHEBI:18420"/>
    </ligand>
</feature>
<feature type="transmembrane region" description="Helical" evidence="17">
    <location>
        <begin position="905"/>
        <end position="932"/>
    </location>
</feature>
<dbReference type="InterPro" id="IPR023299">
    <property type="entry name" value="ATPase_P-typ_cyto_dom_N"/>
</dbReference>
<feature type="binding site" evidence="15">
    <location>
        <position position="393"/>
    </location>
    <ligand>
        <name>ATP</name>
        <dbReference type="ChEBI" id="CHEBI:30616"/>
    </ligand>
</feature>
<dbReference type="SUPFAM" id="SSF81653">
    <property type="entry name" value="Calcium ATPase, transduction domain A"/>
    <property type="match status" value="1"/>
</dbReference>
<dbReference type="CDD" id="cd02073">
    <property type="entry name" value="P-type_ATPase_APLT_Dnf-like"/>
    <property type="match status" value="1"/>
</dbReference>
<dbReference type="InterPro" id="IPR001757">
    <property type="entry name" value="P_typ_ATPase"/>
</dbReference>
<feature type="transmembrane region" description="Helical" evidence="17">
    <location>
        <begin position="52"/>
        <end position="69"/>
    </location>
</feature>
<evidence type="ECO:0000256" key="1">
    <source>
        <dbReference type="ARBA" id="ARBA00004141"/>
    </source>
</evidence>
<feature type="transmembrane region" description="Helical" evidence="17">
    <location>
        <begin position="973"/>
        <end position="999"/>
    </location>
</feature>
<dbReference type="GO" id="GO:0140326">
    <property type="term" value="F:ATPase-coupled intramembrane lipid transporter activity"/>
    <property type="evidence" value="ECO:0007669"/>
    <property type="project" value="UniProtKB-EC"/>
</dbReference>
<dbReference type="PRINTS" id="PR00119">
    <property type="entry name" value="CATATPASE"/>
</dbReference>
<dbReference type="NCBIfam" id="TIGR01652">
    <property type="entry name" value="ATPase-Plipid"/>
    <property type="match status" value="1"/>
</dbReference>
<feature type="binding site" evidence="15">
    <location>
        <position position="516"/>
    </location>
    <ligand>
        <name>ATP</name>
        <dbReference type="ChEBI" id="CHEBI:30616"/>
    </ligand>
</feature>
<dbReference type="GO" id="GO:0005886">
    <property type="term" value="C:plasma membrane"/>
    <property type="evidence" value="ECO:0007669"/>
    <property type="project" value="UniProtKB-SubCell"/>
</dbReference>
<keyword evidence="5 17" id="KW-0812">Transmembrane</keyword>
<evidence type="ECO:0000256" key="2">
    <source>
        <dbReference type="ARBA" id="ARBA00004236"/>
    </source>
</evidence>
<evidence type="ECO:0000256" key="10">
    <source>
        <dbReference type="ARBA" id="ARBA00022967"/>
    </source>
</evidence>
<feature type="binding site" evidence="16">
    <location>
        <position position="769"/>
    </location>
    <ligand>
        <name>Mg(2+)</name>
        <dbReference type="ChEBI" id="CHEBI:18420"/>
    </ligand>
</feature>
<feature type="binding site" evidence="15">
    <location>
        <position position="392"/>
    </location>
    <ligand>
        <name>ATP</name>
        <dbReference type="ChEBI" id="CHEBI:30616"/>
    </ligand>
</feature>
<dbReference type="EMBL" id="CAJZBQ010000040">
    <property type="protein sequence ID" value="CAG9326533.1"/>
    <property type="molecule type" value="Genomic_DNA"/>
</dbReference>
<dbReference type="PROSITE" id="PS00154">
    <property type="entry name" value="ATPASE_E1_E2"/>
    <property type="match status" value="1"/>
</dbReference>
<evidence type="ECO:0000256" key="13">
    <source>
        <dbReference type="ARBA" id="ARBA00034036"/>
    </source>
</evidence>
<evidence type="ECO:0000256" key="9">
    <source>
        <dbReference type="ARBA" id="ARBA00022842"/>
    </source>
</evidence>
<evidence type="ECO:0000256" key="15">
    <source>
        <dbReference type="PIRSR" id="PIRSR606539-2"/>
    </source>
</evidence>
<evidence type="ECO:0000256" key="17">
    <source>
        <dbReference type="RuleBase" id="RU362033"/>
    </source>
</evidence>
<evidence type="ECO:0000256" key="5">
    <source>
        <dbReference type="ARBA" id="ARBA00022692"/>
    </source>
</evidence>
<feature type="transmembrane region" description="Helical" evidence="17">
    <location>
        <begin position="948"/>
        <end position="966"/>
    </location>
</feature>
<feature type="binding site" evidence="15">
    <location>
        <position position="539"/>
    </location>
    <ligand>
        <name>ATP</name>
        <dbReference type="ChEBI" id="CHEBI:30616"/>
    </ligand>
</feature>
<dbReference type="Gene3D" id="3.40.1110.10">
    <property type="entry name" value="Calcium-transporting ATPase, cytoplasmic domain N"/>
    <property type="match status" value="1"/>
</dbReference>
<comment type="similarity">
    <text evidence="3 17">Belongs to the cation transport ATPase (P-type) (TC 3.A.3) family. Type IV subfamily.</text>
</comment>
<feature type="transmembrane region" description="Helical" evidence="17">
    <location>
        <begin position="319"/>
        <end position="344"/>
    </location>
</feature>
<keyword evidence="22" id="KW-1185">Reference proteome</keyword>
<feature type="binding site" evidence="15">
    <location>
        <position position="652"/>
    </location>
    <ligand>
        <name>ATP</name>
        <dbReference type="ChEBI" id="CHEBI:30616"/>
    </ligand>
</feature>
<feature type="domain" description="P-type ATPase C-terminal" evidence="20">
    <location>
        <begin position="791"/>
        <end position="1042"/>
    </location>
</feature>
<feature type="binding site" evidence="15">
    <location>
        <position position="474"/>
    </location>
    <ligand>
        <name>ATP</name>
        <dbReference type="ChEBI" id="CHEBI:30616"/>
    </ligand>
</feature>
<keyword evidence="11 17" id="KW-1133">Transmembrane helix</keyword>
<feature type="transmembrane region" description="Helical" evidence="17">
    <location>
        <begin position="1019"/>
        <end position="1039"/>
    </location>
</feature>
<organism evidence="21 22">
    <name type="scientific">Blepharisma stoltei</name>
    <dbReference type="NCBI Taxonomy" id="1481888"/>
    <lineage>
        <taxon>Eukaryota</taxon>
        <taxon>Sar</taxon>
        <taxon>Alveolata</taxon>
        <taxon>Ciliophora</taxon>
        <taxon>Postciliodesmatophora</taxon>
        <taxon>Heterotrichea</taxon>
        <taxon>Heterotrichida</taxon>
        <taxon>Blepharismidae</taxon>
        <taxon>Blepharisma</taxon>
    </lineage>
</organism>
<evidence type="ECO:0000256" key="3">
    <source>
        <dbReference type="ARBA" id="ARBA00008109"/>
    </source>
</evidence>
<keyword evidence="9 16" id="KW-0460">Magnesium</keyword>
<feature type="domain" description="P-type ATPase N-terminal" evidence="19">
    <location>
        <begin position="20"/>
        <end position="74"/>
    </location>
</feature>
<feature type="binding site" evidence="15">
    <location>
        <position position="768"/>
    </location>
    <ligand>
        <name>ATP</name>
        <dbReference type="ChEBI" id="CHEBI:30616"/>
    </ligand>
</feature>
<feature type="binding site" evidence="16">
    <location>
        <position position="392"/>
    </location>
    <ligand>
        <name>Mg(2+)</name>
        <dbReference type="ChEBI" id="CHEBI:18420"/>
    </ligand>
</feature>
<dbReference type="PANTHER" id="PTHR24092">
    <property type="entry name" value="PROBABLE PHOSPHOLIPID-TRANSPORTING ATPASE"/>
    <property type="match status" value="1"/>
</dbReference>
<evidence type="ECO:0000256" key="6">
    <source>
        <dbReference type="ARBA" id="ARBA00022723"/>
    </source>
</evidence>
<dbReference type="SUPFAM" id="SSF56784">
    <property type="entry name" value="HAD-like"/>
    <property type="match status" value="1"/>
</dbReference>
<feature type="binding site" evidence="15">
    <location>
        <position position="738"/>
    </location>
    <ligand>
        <name>ATP</name>
        <dbReference type="ChEBI" id="CHEBI:30616"/>
    </ligand>
</feature>
<evidence type="ECO:0000313" key="22">
    <source>
        <dbReference type="Proteomes" id="UP001162131"/>
    </source>
</evidence>
<dbReference type="SFLD" id="SFLDG00002">
    <property type="entry name" value="C1.7:_P-type_atpase_like"/>
    <property type="match status" value="1"/>
</dbReference>
<accession>A0AAU9JKP9</accession>
<dbReference type="SUPFAM" id="SSF81660">
    <property type="entry name" value="Metal cation-transporting ATPase, ATP-binding domain N"/>
    <property type="match status" value="1"/>
</dbReference>
<evidence type="ECO:0000256" key="4">
    <source>
        <dbReference type="ARBA" id="ARBA00022475"/>
    </source>
</evidence>
<evidence type="ECO:0000259" key="18">
    <source>
        <dbReference type="Pfam" id="PF00122"/>
    </source>
</evidence>
<dbReference type="Pfam" id="PF16209">
    <property type="entry name" value="PhoLip_ATPase_N"/>
    <property type="match status" value="1"/>
</dbReference>
<evidence type="ECO:0000259" key="19">
    <source>
        <dbReference type="Pfam" id="PF16209"/>
    </source>
</evidence>
<dbReference type="InterPro" id="IPR059000">
    <property type="entry name" value="ATPase_P-type_domA"/>
</dbReference>
<dbReference type="GO" id="GO:0016887">
    <property type="term" value="F:ATP hydrolysis activity"/>
    <property type="evidence" value="ECO:0007669"/>
    <property type="project" value="InterPro"/>
</dbReference>
<feature type="binding site" evidence="15">
    <location>
        <position position="653"/>
    </location>
    <ligand>
        <name>ATP</name>
        <dbReference type="ChEBI" id="CHEBI:30616"/>
    </ligand>
</feature>
<feature type="binding site" evidence="15">
    <location>
        <position position="394"/>
    </location>
    <ligand>
        <name>ATP</name>
        <dbReference type="ChEBI" id="CHEBI:30616"/>
    </ligand>
</feature>
<feature type="binding site" evidence="15">
    <location>
        <position position="571"/>
    </location>
    <ligand>
        <name>ATP</name>
        <dbReference type="ChEBI" id="CHEBI:30616"/>
    </ligand>
</feature>
<comment type="catalytic activity">
    <reaction evidence="13 17">
        <text>ATP + H2O + phospholipidSide 1 = ADP + phosphate + phospholipidSide 2.</text>
        <dbReference type="EC" id="7.6.2.1"/>
    </reaction>
</comment>
<dbReference type="InterPro" id="IPR023214">
    <property type="entry name" value="HAD_sf"/>
</dbReference>
<evidence type="ECO:0000313" key="21">
    <source>
        <dbReference type="EMBL" id="CAG9326533.1"/>
    </source>
</evidence>
<dbReference type="Pfam" id="PF13246">
    <property type="entry name" value="Cation_ATPase"/>
    <property type="match status" value="1"/>
</dbReference>
<dbReference type="NCBIfam" id="TIGR01494">
    <property type="entry name" value="ATPase_P-type"/>
    <property type="match status" value="1"/>
</dbReference>
<feature type="transmembrane region" description="Helical" evidence="17">
    <location>
        <begin position="827"/>
        <end position="848"/>
    </location>
</feature>
<dbReference type="EC" id="7.6.2.1" evidence="17"/>
<keyword evidence="12 17" id="KW-0472">Membrane</keyword>
<feature type="transmembrane region" description="Helical" evidence="17">
    <location>
        <begin position="75"/>
        <end position="95"/>
    </location>
</feature>
<reference evidence="21" key="1">
    <citation type="submission" date="2021-09" db="EMBL/GenBank/DDBJ databases">
        <authorList>
            <consortium name="AG Swart"/>
            <person name="Singh M."/>
            <person name="Singh A."/>
            <person name="Seah K."/>
            <person name="Emmerich C."/>
        </authorList>
    </citation>
    <scope>NUCLEOTIDE SEQUENCE</scope>
    <source>
        <strain evidence="21">ATCC30299</strain>
    </source>
</reference>
<gene>
    <name evidence="21" type="ORF">BSTOLATCC_MIC40958</name>
</gene>
<keyword evidence="6 16" id="KW-0479">Metal-binding</keyword>
<name>A0AAU9JKP9_9CILI</name>
<sequence length="1112" mass="127161">MERTQTLAVQENRIVKVPREEPSNFKPNGISTCKYNLLTFIPKNLWLQFQKLANVYFLAIAVLQVIPQISVSGGIPNILLPLLFVLTLSAIKDLLEDLKRRRADKEENSRIVEYWTNDGWKLIAWKKLHVGDIVKVKKNEYFPTDLVLLTSSESSGICYIETKNLDGETNLKHKLSLKQTHKIFTEAGEGVLNRFETEIKCEDPNAMIYQFKGTILINGVTIPITPEQFLLRGSSLRNTDWIIGISVYTGHETKIMLNSSNAQSKFSAVEHQMNRQVVYIFLMQCCICLFGAVFYTIWFEVTEDDTEQYLDLDDETQSGVVIFILIFFSWMLIFTNFVPISLIVTLEMVRFLQAIWISWDLKIYYEPTDTPAGVQSSNLNEELGQIHYVFSDKTGTLTCNVMEFRKFCIDGKSYGTNSRTKIDKQPNVDFVDPNFDRKSEKAIEFFTNLAVCHTVVTEKHEDGTIEYKASSPDEQALVCAAKYFGVELLGRDREQSVIVNVNGKEQLYKILNVIEFTSNRKRMSVIARYPNGKIYLLCKGADTVILPRLRQGQNLDAPWKYLESYACEGLRTLVITFKEISEEDYEAWNTEFIEAMNNLENREKLTAQLAERIEQDLELIGITAIEDKLQDGVPSTIAMIREAGIKIWLLTGDKIETAVNIGYSCALLTNEMIQATVDGNSTNTVKYQLQEALATFRLETAKYALIISGDALLRIAKPELIRLFLKCVDYVEVVLACRVSPQQKAQLVKLIKDTKPKVRTLSIGDGANDVNMILAAHVGVGIAGVEGKQAVRAADYSIAQFSYLKRLLFVHGRECYRKNTNLICYNFYKNVLLVMPLFFYGLFSAYSGQILYNMWTYQLFNVFYAASPIIIYAIFDKDYDYENLETTPSSYKLGLIGDLFSTKVFWLWIVEAVLQAMLILFVAVLAICYYTGDEDYGRVNGMWVASDLVYSLVVIIVNLKIFLFSFTQYWFSILAIFGSIATYYLTSLILTMWLPIINWFDNYDGRGSTEQMFENPNTYSSLVLCIIGAFLFLPIISHIKEMVDLLKPSPPYYEEVEKDEKKEEEEQFIEEEELPLSTYTPLLTRRHTGFAFSQEAGHVPQITDPDFYQSKP</sequence>
<feature type="transmembrane region" description="Helical" evidence="17">
    <location>
        <begin position="277"/>
        <end position="299"/>
    </location>
</feature>
<dbReference type="InterPro" id="IPR036412">
    <property type="entry name" value="HAD-like_sf"/>
</dbReference>
<evidence type="ECO:0000256" key="8">
    <source>
        <dbReference type="ARBA" id="ARBA00022840"/>
    </source>
</evidence>
<evidence type="ECO:0000256" key="16">
    <source>
        <dbReference type="PIRSR" id="PIRSR606539-3"/>
    </source>
</evidence>
<evidence type="ECO:0000256" key="12">
    <source>
        <dbReference type="ARBA" id="ARBA00023136"/>
    </source>
</evidence>
<feature type="binding site" evidence="16">
    <location>
        <position position="394"/>
    </location>
    <ligand>
        <name>Mg(2+)</name>
        <dbReference type="ChEBI" id="CHEBI:18420"/>
    </ligand>
</feature>
<keyword evidence="8 15" id="KW-0067">ATP-binding</keyword>
<dbReference type="SFLD" id="SFLDF00027">
    <property type="entry name" value="p-type_atpase"/>
    <property type="match status" value="1"/>
</dbReference>
<dbReference type="Pfam" id="PF16212">
    <property type="entry name" value="PhoLip_ATPase_C"/>
    <property type="match status" value="1"/>
</dbReference>
<comment type="caution">
    <text evidence="21">The sequence shown here is derived from an EMBL/GenBank/DDBJ whole genome shotgun (WGS) entry which is preliminary data.</text>
</comment>
<dbReference type="Gene3D" id="2.70.150.10">
    <property type="entry name" value="Calcium-transporting ATPase, cytoplasmic transduction domain A"/>
    <property type="match status" value="1"/>
</dbReference>
<proteinExistence type="inferred from homology"/>
<comment type="cofactor">
    <cofactor evidence="16">
        <name>Mg(2+)</name>
        <dbReference type="ChEBI" id="CHEBI:18420"/>
    </cofactor>
</comment>
<protein>
    <recommendedName>
        <fullName evidence="17">Phospholipid-transporting ATPase</fullName>
        <ecNumber evidence="17">7.6.2.1</ecNumber>
    </recommendedName>
</protein>
<dbReference type="InterPro" id="IPR032630">
    <property type="entry name" value="P_typ_ATPase_c"/>
</dbReference>